<dbReference type="EMBL" id="JBHSQJ010000013">
    <property type="protein sequence ID" value="MFC5906477.1"/>
    <property type="molecule type" value="Genomic_DNA"/>
</dbReference>
<feature type="compositionally biased region" description="Low complexity" evidence="2">
    <location>
        <begin position="24"/>
        <end position="39"/>
    </location>
</feature>
<dbReference type="InterPro" id="IPR018114">
    <property type="entry name" value="TRYPSIN_HIS"/>
</dbReference>
<dbReference type="Pfam" id="PF00089">
    <property type="entry name" value="Trypsin"/>
    <property type="match status" value="1"/>
</dbReference>
<protein>
    <submittedName>
        <fullName evidence="5">Trypsin-like serine peptidase</fullName>
        <ecNumber evidence="5">3.4.21.-</ecNumber>
    </submittedName>
</protein>
<dbReference type="PANTHER" id="PTHR15462">
    <property type="entry name" value="SERINE PROTEASE"/>
    <property type="match status" value="1"/>
</dbReference>
<dbReference type="InterPro" id="IPR009003">
    <property type="entry name" value="Peptidase_S1_PA"/>
</dbReference>
<evidence type="ECO:0000313" key="6">
    <source>
        <dbReference type="Proteomes" id="UP001596174"/>
    </source>
</evidence>
<feature type="chain" id="PRO_5045103115" evidence="3">
    <location>
        <begin position="29"/>
        <end position="292"/>
    </location>
</feature>
<dbReference type="RefSeq" id="WP_380579927.1">
    <property type="nucleotide sequence ID" value="NZ_JBHSQJ010000013.1"/>
</dbReference>
<evidence type="ECO:0000256" key="1">
    <source>
        <dbReference type="ARBA" id="ARBA00022729"/>
    </source>
</evidence>
<accession>A0ABW1FX63</accession>
<dbReference type="PROSITE" id="PS51257">
    <property type="entry name" value="PROKAR_LIPOPROTEIN"/>
    <property type="match status" value="1"/>
</dbReference>
<evidence type="ECO:0000313" key="5">
    <source>
        <dbReference type="EMBL" id="MFC5906477.1"/>
    </source>
</evidence>
<evidence type="ECO:0000259" key="4">
    <source>
        <dbReference type="Pfam" id="PF00089"/>
    </source>
</evidence>
<dbReference type="InterPro" id="IPR001254">
    <property type="entry name" value="Trypsin_dom"/>
</dbReference>
<keyword evidence="1 3" id="KW-0732">Signal</keyword>
<comment type="caution">
    <text evidence="5">The sequence shown here is derived from an EMBL/GenBank/DDBJ whole genome shotgun (WGS) entry which is preliminary data.</text>
</comment>
<feature type="region of interest" description="Disordered" evidence="2">
    <location>
        <begin position="24"/>
        <end position="50"/>
    </location>
</feature>
<gene>
    <name evidence="5" type="ORF">ACFP3V_04490</name>
</gene>
<name>A0ABW1FX63_9ACTN</name>
<keyword evidence="5" id="KW-0378">Hydrolase</keyword>
<feature type="signal peptide" evidence="3">
    <location>
        <begin position="1"/>
        <end position="28"/>
    </location>
</feature>
<dbReference type="GO" id="GO:0016787">
    <property type="term" value="F:hydrolase activity"/>
    <property type="evidence" value="ECO:0007669"/>
    <property type="project" value="UniProtKB-KW"/>
</dbReference>
<sequence>MRSRMVLGAAAVLALVSACGSGHPGSSAAGTPSSAVTAGPSGSAVVTSLPTPSPWLQARLQKAVSDHGGDSRTARSTTVTARVGALFSHEGGTDHFCTGSVVQSSGGSLVVTAAHCVHGGKGGGYNTDVVFVPDYRNGSRPEGEWPVSRIVVDQRWADSSDPDLDVAFLVLGTVDGKKVSQVLGANKLGIGLGFTHTVVLTGYPSTADAPLGCINTTSRQSTYQLRIACKAFSGGTSGSPWLTGFDRATHTGTVIGVIGGYQEGGDTADVSYSPYFDSDVLTLYNKAVSLGG</sequence>
<evidence type="ECO:0000256" key="3">
    <source>
        <dbReference type="SAM" id="SignalP"/>
    </source>
</evidence>
<reference evidence="6" key="1">
    <citation type="journal article" date="2019" name="Int. J. Syst. Evol. Microbiol.">
        <title>The Global Catalogue of Microorganisms (GCM) 10K type strain sequencing project: providing services to taxonomists for standard genome sequencing and annotation.</title>
        <authorList>
            <consortium name="The Broad Institute Genomics Platform"/>
            <consortium name="The Broad Institute Genome Sequencing Center for Infectious Disease"/>
            <person name="Wu L."/>
            <person name="Ma J."/>
        </authorList>
    </citation>
    <scope>NUCLEOTIDE SEQUENCE [LARGE SCALE GENOMIC DNA]</scope>
    <source>
        <strain evidence="6">JCM 4816</strain>
    </source>
</reference>
<dbReference type="InterPro" id="IPR050966">
    <property type="entry name" value="Glutamyl_endopeptidase"/>
</dbReference>
<dbReference type="PANTHER" id="PTHR15462:SF8">
    <property type="entry name" value="SERINE PROTEASE"/>
    <property type="match status" value="1"/>
</dbReference>
<organism evidence="5 6">
    <name type="scientific">Streptacidiphilus monticola</name>
    <dbReference type="NCBI Taxonomy" id="2161674"/>
    <lineage>
        <taxon>Bacteria</taxon>
        <taxon>Bacillati</taxon>
        <taxon>Actinomycetota</taxon>
        <taxon>Actinomycetes</taxon>
        <taxon>Kitasatosporales</taxon>
        <taxon>Streptomycetaceae</taxon>
        <taxon>Streptacidiphilus</taxon>
    </lineage>
</organism>
<evidence type="ECO:0000256" key="2">
    <source>
        <dbReference type="SAM" id="MobiDB-lite"/>
    </source>
</evidence>
<dbReference type="Gene3D" id="2.40.10.10">
    <property type="entry name" value="Trypsin-like serine proteases"/>
    <property type="match status" value="2"/>
</dbReference>
<dbReference type="SUPFAM" id="SSF50494">
    <property type="entry name" value="Trypsin-like serine proteases"/>
    <property type="match status" value="1"/>
</dbReference>
<proteinExistence type="predicted"/>
<dbReference type="InterPro" id="IPR043504">
    <property type="entry name" value="Peptidase_S1_PA_chymotrypsin"/>
</dbReference>
<dbReference type="EC" id="3.4.21.-" evidence="5"/>
<dbReference type="PROSITE" id="PS00134">
    <property type="entry name" value="TRYPSIN_HIS"/>
    <property type="match status" value="1"/>
</dbReference>
<keyword evidence="6" id="KW-1185">Reference proteome</keyword>
<feature type="domain" description="Peptidase S1" evidence="4">
    <location>
        <begin position="87"/>
        <end position="174"/>
    </location>
</feature>
<dbReference type="Proteomes" id="UP001596174">
    <property type="component" value="Unassembled WGS sequence"/>
</dbReference>